<dbReference type="InterPro" id="IPR013087">
    <property type="entry name" value="Znf_C2H2_type"/>
</dbReference>
<dbReference type="GO" id="GO:0008270">
    <property type="term" value="F:zinc ion binding"/>
    <property type="evidence" value="ECO:0007669"/>
    <property type="project" value="UniProtKB-KW"/>
</dbReference>
<evidence type="ECO:0000259" key="3">
    <source>
        <dbReference type="PROSITE" id="PS50157"/>
    </source>
</evidence>
<dbReference type="PROSITE" id="PS50157">
    <property type="entry name" value="ZINC_FINGER_C2H2_2"/>
    <property type="match status" value="1"/>
</dbReference>
<evidence type="ECO:0000313" key="4">
    <source>
        <dbReference type="EMBL" id="KAF8437717.1"/>
    </source>
</evidence>
<evidence type="ECO:0000256" key="1">
    <source>
        <dbReference type="PROSITE-ProRule" id="PRU00042"/>
    </source>
</evidence>
<name>A0AAD4BRD5_BOLED</name>
<feature type="domain" description="C2H2-type" evidence="3">
    <location>
        <begin position="23"/>
        <end position="54"/>
    </location>
</feature>
<dbReference type="PROSITE" id="PS00028">
    <property type="entry name" value="ZINC_FINGER_C2H2_1"/>
    <property type="match status" value="1"/>
</dbReference>
<gene>
    <name evidence="4" type="ORF">L210DRAFT_2342559</name>
</gene>
<reference evidence="4" key="2">
    <citation type="journal article" date="2020" name="Nat. Commun.">
        <title>Large-scale genome sequencing of mycorrhizal fungi provides insights into the early evolution of symbiotic traits.</title>
        <authorList>
            <person name="Miyauchi S."/>
            <person name="Kiss E."/>
            <person name="Kuo A."/>
            <person name="Drula E."/>
            <person name="Kohler A."/>
            <person name="Sanchez-Garcia M."/>
            <person name="Morin E."/>
            <person name="Andreopoulos B."/>
            <person name="Barry K.W."/>
            <person name="Bonito G."/>
            <person name="Buee M."/>
            <person name="Carver A."/>
            <person name="Chen C."/>
            <person name="Cichocki N."/>
            <person name="Clum A."/>
            <person name="Culley D."/>
            <person name="Crous P.W."/>
            <person name="Fauchery L."/>
            <person name="Girlanda M."/>
            <person name="Hayes R.D."/>
            <person name="Keri Z."/>
            <person name="LaButti K."/>
            <person name="Lipzen A."/>
            <person name="Lombard V."/>
            <person name="Magnuson J."/>
            <person name="Maillard F."/>
            <person name="Murat C."/>
            <person name="Nolan M."/>
            <person name="Ohm R.A."/>
            <person name="Pangilinan J."/>
            <person name="Pereira M.F."/>
            <person name="Perotto S."/>
            <person name="Peter M."/>
            <person name="Pfister S."/>
            <person name="Riley R."/>
            <person name="Sitrit Y."/>
            <person name="Stielow J.B."/>
            <person name="Szollosi G."/>
            <person name="Zifcakova L."/>
            <person name="Stursova M."/>
            <person name="Spatafora J.W."/>
            <person name="Tedersoo L."/>
            <person name="Vaario L.M."/>
            <person name="Yamada A."/>
            <person name="Yan M."/>
            <person name="Wang P."/>
            <person name="Xu J."/>
            <person name="Bruns T."/>
            <person name="Baldrian P."/>
            <person name="Vilgalys R."/>
            <person name="Dunand C."/>
            <person name="Henrissat B."/>
            <person name="Grigoriev I.V."/>
            <person name="Hibbett D."/>
            <person name="Nagy L.G."/>
            <person name="Martin F.M."/>
        </authorList>
    </citation>
    <scope>NUCLEOTIDE SEQUENCE</scope>
    <source>
        <strain evidence="4">BED1</strain>
    </source>
</reference>
<keyword evidence="1" id="KW-0862">Zinc</keyword>
<protein>
    <recommendedName>
        <fullName evidence="3">C2H2-type domain-containing protein</fullName>
    </recommendedName>
</protein>
<evidence type="ECO:0000313" key="5">
    <source>
        <dbReference type="Proteomes" id="UP001194468"/>
    </source>
</evidence>
<comment type="caution">
    <text evidence="4">The sequence shown here is derived from an EMBL/GenBank/DDBJ whole genome shotgun (WGS) entry which is preliminary data.</text>
</comment>
<keyword evidence="1" id="KW-0863">Zinc-finger</keyword>
<keyword evidence="5" id="KW-1185">Reference proteome</keyword>
<dbReference type="EMBL" id="WHUW01000018">
    <property type="protein sequence ID" value="KAF8437717.1"/>
    <property type="molecule type" value="Genomic_DNA"/>
</dbReference>
<dbReference type="Proteomes" id="UP001194468">
    <property type="component" value="Unassembled WGS sequence"/>
</dbReference>
<feature type="signal peptide" evidence="2">
    <location>
        <begin position="1"/>
        <end position="22"/>
    </location>
</feature>
<feature type="chain" id="PRO_5042219417" description="C2H2-type domain-containing protein" evidence="2">
    <location>
        <begin position="23"/>
        <end position="107"/>
    </location>
</feature>
<sequence>MRIIHLLAVIFTGLLISQMSYRFKCGVPSCWRSFDSSGALLRHRSSCVHYRQESTIRPSLYRKRPLLRTDTTSNLVAKKAKLDQPEVSVNVGELIILDTLCISPQLC</sequence>
<proteinExistence type="predicted"/>
<evidence type="ECO:0000256" key="2">
    <source>
        <dbReference type="SAM" id="SignalP"/>
    </source>
</evidence>
<dbReference type="AlphaFoldDB" id="A0AAD4BRD5"/>
<accession>A0AAD4BRD5</accession>
<keyword evidence="1" id="KW-0479">Metal-binding</keyword>
<organism evidence="4 5">
    <name type="scientific">Boletus edulis BED1</name>
    <dbReference type="NCBI Taxonomy" id="1328754"/>
    <lineage>
        <taxon>Eukaryota</taxon>
        <taxon>Fungi</taxon>
        <taxon>Dikarya</taxon>
        <taxon>Basidiomycota</taxon>
        <taxon>Agaricomycotina</taxon>
        <taxon>Agaricomycetes</taxon>
        <taxon>Agaricomycetidae</taxon>
        <taxon>Boletales</taxon>
        <taxon>Boletineae</taxon>
        <taxon>Boletaceae</taxon>
        <taxon>Boletoideae</taxon>
        <taxon>Boletus</taxon>
    </lineage>
</organism>
<reference evidence="4" key="1">
    <citation type="submission" date="2019-10" db="EMBL/GenBank/DDBJ databases">
        <authorList>
            <consortium name="DOE Joint Genome Institute"/>
            <person name="Kuo A."/>
            <person name="Miyauchi S."/>
            <person name="Kiss E."/>
            <person name="Drula E."/>
            <person name="Kohler A."/>
            <person name="Sanchez-Garcia M."/>
            <person name="Andreopoulos B."/>
            <person name="Barry K.W."/>
            <person name="Bonito G."/>
            <person name="Buee M."/>
            <person name="Carver A."/>
            <person name="Chen C."/>
            <person name="Cichocki N."/>
            <person name="Clum A."/>
            <person name="Culley D."/>
            <person name="Crous P.W."/>
            <person name="Fauchery L."/>
            <person name="Girlanda M."/>
            <person name="Hayes R."/>
            <person name="Keri Z."/>
            <person name="LaButti K."/>
            <person name="Lipzen A."/>
            <person name="Lombard V."/>
            <person name="Magnuson J."/>
            <person name="Maillard F."/>
            <person name="Morin E."/>
            <person name="Murat C."/>
            <person name="Nolan M."/>
            <person name="Ohm R."/>
            <person name="Pangilinan J."/>
            <person name="Pereira M."/>
            <person name="Perotto S."/>
            <person name="Peter M."/>
            <person name="Riley R."/>
            <person name="Sitrit Y."/>
            <person name="Stielow B."/>
            <person name="Szollosi G."/>
            <person name="Zifcakova L."/>
            <person name="Stursova M."/>
            <person name="Spatafora J.W."/>
            <person name="Tedersoo L."/>
            <person name="Vaario L.-M."/>
            <person name="Yamada A."/>
            <person name="Yan M."/>
            <person name="Wang P."/>
            <person name="Xu J."/>
            <person name="Bruns T."/>
            <person name="Baldrian P."/>
            <person name="Vilgalys R."/>
            <person name="Henrissat B."/>
            <person name="Grigoriev I.V."/>
            <person name="Hibbett D."/>
            <person name="Nagy L.G."/>
            <person name="Martin F.M."/>
        </authorList>
    </citation>
    <scope>NUCLEOTIDE SEQUENCE</scope>
    <source>
        <strain evidence="4">BED1</strain>
    </source>
</reference>
<keyword evidence="2" id="KW-0732">Signal</keyword>